<dbReference type="CDD" id="cd00761">
    <property type="entry name" value="Glyco_tranf_GTA_type"/>
    <property type="match status" value="1"/>
</dbReference>
<reference evidence="2 3" key="1">
    <citation type="submission" date="2021-08" db="EMBL/GenBank/DDBJ databases">
        <authorList>
            <person name="Peeters C."/>
        </authorList>
    </citation>
    <scope>NUCLEOTIDE SEQUENCE [LARGE SCALE GENOMIC DNA]</scope>
    <source>
        <strain evidence="2 3">LMG 23992</strain>
    </source>
</reference>
<dbReference type="InterPro" id="IPR001173">
    <property type="entry name" value="Glyco_trans_2-like"/>
</dbReference>
<organism evidence="2 3">
    <name type="scientific">Cupriavidus laharis</name>
    <dbReference type="NCBI Taxonomy" id="151654"/>
    <lineage>
        <taxon>Bacteria</taxon>
        <taxon>Pseudomonadati</taxon>
        <taxon>Pseudomonadota</taxon>
        <taxon>Betaproteobacteria</taxon>
        <taxon>Burkholderiales</taxon>
        <taxon>Burkholderiaceae</taxon>
        <taxon>Cupriavidus</taxon>
    </lineage>
</organism>
<accession>A0ABM8XBB9</accession>
<proteinExistence type="predicted"/>
<sequence>MPASTFLPTFSVCICTRDNPDGLRQTLQSVFESTMPPHEILVSDDSSNYNTRQMMRESYAAIPYLEGPRRTPAANRNRLVRAATGSHVLFLDDMTLLGETFLQQMAERIADDFIRRAQVGEMVAPLILTGVEACQGRCIKPRKCAYLGYPSLEYRSGERLQSVILASTVFPRRLFDSTCFHEHLADGYDIIDLANRSVHEHGHRIELMPSAVNRASRVDTACATHDSPDDDASRIYTAFRSYRRGKHQPFRAALFVLIALPHNLWRNCRGTGRAGLPAFAATTQKFLLLLNAESVESPDRQGGTPGLPRSAA</sequence>
<dbReference type="RefSeq" id="WP_224081035.1">
    <property type="nucleotide sequence ID" value="NZ_CAJZAI010000008.1"/>
</dbReference>
<dbReference type="PANTHER" id="PTHR22916:SF3">
    <property type="entry name" value="UDP-GLCNAC:BETAGAL BETA-1,3-N-ACETYLGLUCOSAMINYLTRANSFERASE-LIKE PROTEIN 1"/>
    <property type="match status" value="1"/>
</dbReference>
<name>A0ABM8XBB9_9BURK</name>
<keyword evidence="3" id="KW-1185">Reference proteome</keyword>
<dbReference type="EMBL" id="CAJZAI010000008">
    <property type="protein sequence ID" value="CAG9177296.1"/>
    <property type="molecule type" value="Genomic_DNA"/>
</dbReference>
<dbReference type="Gene3D" id="3.90.550.10">
    <property type="entry name" value="Spore Coat Polysaccharide Biosynthesis Protein SpsA, Chain A"/>
    <property type="match status" value="1"/>
</dbReference>
<feature type="domain" description="Glycosyltransferase 2-like" evidence="1">
    <location>
        <begin position="11"/>
        <end position="111"/>
    </location>
</feature>
<comment type="caution">
    <text evidence="2">The sequence shown here is derived from an EMBL/GenBank/DDBJ whole genome shotgun (WGS) entry which is preliminary data.</text>
</comment>
<evidence type="ECO:0000259" key="1">
    <source>
        <dbReference type="Pfam" id="PF00535"/>
    </source>
</evidence>
<dbReference type="SUPFAM" id="SSF53448">
    <property type="entry name" value="Nucleotide-diphospho-sugar transferases"/>
    <property type="match status" value="1"/>
</dbReference>
<dbReference type="InterPro" id="IPR029044">
    <property type="entry name" value="Nucleotide-diphossugar_trans"/>
</dbReference>
<dbReference type="Pfam" id="PF00535">
    <property type="entry name" value="Glycos_transf_2"/>
    <property type="match status" value="1"/>
</dbReference>
<evidence type="ECO:0000313" key="2">
    <source>
        <dbReference type="EMBL" id="CAG9177296.1"/>
    </source>
</evidence>
<evidence type="ECO:0000313" key="3">
    <source>
        <dbReference type="Proteomes" id="UP000727654"/>
    </source>
</evidence>
<dbReference type="Proteomes" id="UP000727654">
    <property type="component" value="Unassembled WGS sequence"/>
</dbReference>
<gene>
    <name evidence="2" type="ORF">LMG23992_03464</name>
</gene>
<dbReference type="PANTHER" id="PTHR22916">
    <property type="entry name" value="GLYCOSYLTRANSFERASE"/>
    <property type="match status" value="1"/>
</dbReference>
<protein>
    <recommendedName>
        <fullName evidence="1">Glycosyltransferase 2-like domain-containing protein</fullName>
    </recommendedName>
</protein>